<reference evidence="1 2" key="1">
    <citation type="submission" date="2021-06" db="EMBL/GenBank/DDBJ databases">
        <authorList>
            <person name="Kallberg Y."/>
            <person name="Tangrot J."/>
            <person name="Rosling A."/>
        </authorList>
    </citation>
    <scope>NUCLEOTIDE SEQUENCE [LARGE SCALE GENOMIC DNA]</scope>
    <source>
        <strain evidence="1 2">120-4 pot B 10/14</strain>
    </source>
</reference>
<dbReference type="EMBL" id="CAJVQB010003624">
    <property type="protein sequence ID" value="CAG8613402.1"/>
    <property type="molecule type" value="Genomic_DNA"/>
</dbReference>
<organism evidence="1 2">
    <name type="scientific">Gigaspora margarita</name>
    <dbReference type="NCBI Taxonomy" id="4874"/>
    <lineage>
        <taxon>Eukaryota</taxon>
        <taxon>Fungi</taxon>
        <taxon>Fungi incertae sedis</taxon>
        <taxon>Mucoromycota</taxon>
        <taxon>Glomeromycotina</taxon>
        <taxon>Glomeromycetes</taxon>
        <taxon>Diversisporales</taxon>
        <taxon>Gigasporaceae</taxon>
        <taxon>Gigaspora</taxon>
    </lineage>
</organism>
<keyword evidence="2" id="KW-1185">Reference proteome</keyword>
<accession>A0ABN7UM08</accession>
<evidence type="ECO:0000313" key="2">
    <source>
        <dbReference type="Proteomes" id="UP000789901"/>
    </source>
</evidence>
<comment type="caution">
    <text evidence="1">The sequence shown here is derived from an EMBL/GenBank/DDBJ whole genome shotgun (WGS) entry which is preliminary data.</text>
</comment>
<dbReference type="Proteomes" id="UP000789901">
    <property type="component" value="Unassembled WGS sequence"/>
</dbReference>
<evidence type="ECO:0000313" key="1">
    <source>
        <dbReference type="EMBL" id="CAG8613402.1"/>
    </source>
</evidence>
<feature type="non-terminal residue" evidence="1">
    <location>
        <position position="1"/>
    </location>
</feature>
<protein>
    <submittedName>
        <fullName evidence="1">13965_t:CDS:1</fullName>
    </submittedName>
</protein>
<sequence>YYLYAAICAALQSAALNTNKTTAAGSILALSKNEKENKKTTN</sequence>
<gene>
    <name evidence="1" type="ORF">GMARGA_LOCUS7472</name>
</gene>
<proteinExistence type="predicted"/>
<name>A0ABN7UM08_GIGMA</name>